<reference evidence="2 3" key="1">
    <citation type="submission" date="2016-03" db="EMBL/GenBank/DDBJ databases">
        <title>Fine-scale spatial genetic structure of a fungal parasite of coffee scale insects.</title>
        <authorList>
            <person name="Jackson D."/>
            <person name="Zemenick K.A."/>
            <person name="Malloure B."/>
            <person name="Quandt C.A."/>
            <person name="James T.Y."/>
        </authorList>
    </citation>
    <scope>NUCLEOTIDE SEQUENCE [LARGE SCALE GENOMIC DNA]</scope>
    <source>
        <strain evidence="2 3">UM487</strain>
    </source>
</reference>
<keyword evidence="3" id="KW-1185">Reference proteome</keyword>
<sequence>MLCVIPIAIIGYAVIANAKLPEACFSRTCLMVLGMYCAVPPVLVWNANNSAGHYKRATTKGLQLAIANAGGFVAMWALLFVNLLTLRGVLANILWCAKVNRDKARGVYSEYIGSGDDRDPEFKMVL</sequence>
<evidence type="ECO:0000313" key="2">
    <source>
        <dbReference type="EMBL" id="OAR03268.1"/>
    </source>
</evidence>
<name>A0A179IKV9_CORDF</name>
<keyword evidence="1" id="KW-0812">Transmembrane</keyword>
<proteinExistence type="predicted"/>
<evidence type="ECO:0000256" key="1">
    <source>
        <dbReference type="SAM" id="Phobius"/>
    </source>
</evidence>
<feature type="transmembrane region" description="Helical" evidence="1">
    <location>
        <begin position="73"/>
        <end position="95"/>
    </location>
</feature>
<keyword evidence="1" id="KW-0472">Membrane</keyword>
<accession>A0A179IKV9</accession>
<dbReference type="Proteomes" id="UP000243081">
    <property type="component" value="Unassembled WGS sequence"/>
</dbReference>
<comment type="caution">
    <text evidence="2">The sequence shown here is derived from an EMBL/GenBank/DDBJ whole genome shotgun (WGS) entry which is preliminary data.</text>
</comment>
<dbReference type="OMA" id="ANILWCA"/>
<evidence type="ECO:0000313" key="3">
    <source>
        <dbReference type="Proteomes" id="UP000243081"/>
    </source>
</evidence>
<dbReference type="AlphaFoldDB" id="A0A179IKV9"/>
<organism evidence="2 3">
    <name type="scientific">Cordyceps confragosa</name>
    <name type="common">Lecanicillium lecanii</name>
    <dbReference type="NCBI Taxonomy" id="2714763"/>
    <lineage>
        <taxon>Eukaryota</taxon>
        <taxon>Fungi</taxon>
        <taxon>Dikarya</taxon>
        <taxon>Ascomycota</taxon>
        <taxon>Pezizomycotina</taxon>
        <taxon>Sordariomycetes</taxon>
        <taxon>Hypocreomycetidae</taxon>
        <taxon>Hypocreales</taxon>
        <taxon>Cordycipitaceae</taxon>
        <taxon>Akanthomyces</taxon>
    </lineage>
</organism>
<dbReference type="OrthoDB" id="9971669at2759"/>
<gene>
    <name evidence="2" type="ORF">LLEC1_05226</name>
</gene>
<protein>
    <submittedName>
        <fullName evidence="2">Uncharacterized protein</fullName>
    </submittedName>
</protein>
<dbReference type="EMBL" id="LUKN01000278">
    <property type="protein sequence ID" value="OAR03268.1"/>
    <property type="molecule type" value="Genomic_DNA"/>
</dbReference>
<keyword evidence="1" id="KW-1133">Transmembrane helix</keyword>